<evidence type="ECO:0000259" key="1">
    <source>
        <dbReference type="Pfam" id="PF01243"/>
    </source>
</evidence>
<reference evidence="2 3" key="1">
    <citation type="submission" date="2024-08" db="EMBL/GenBank/DDBJ databases">
        <title>Whole-genome sequencing of halo(alkali)philic microorganisms from hypersaline lakes.</title>
        <authorList>
            <person name="Sorokin D.Y."/>
            <person name="Merkel A.Y."/>
            <person name="Messina E."/>
            <person name="Yakimov M."/>
        </authorList>
    </citation>
    <scope>NUCLEOTIDE SEQUENCE [LARGE SCALE GENOMIC DNA]</scope>
    <source>
        <strain evidence="2 3">AB-hyl4</strain>
    </source>
</reference>
<evidence type="ECO:0000313" key="2">
    <source>
        <dbReference type="EMBL" id="MFA9480084.1"/>
    </source>
</evidence>
<proteinExistence type="predicted"/>
<dbReference type="InterPro" id="IPR052917">
    <property type="entry name" value="Stress-Dev_Protein"/>
</dbReference>
<dbReference type="Proteomes" id="UP001575105">
    <property type="component" value="Unassembled WGS sequence"/>
</dbReference>
<evidence type="ECO:0000313" key="3">
    <source>
        <dbReference type="Proteomes" id="UP001575105"/>
    </source>
</evidence>
<dbReference type="PANTHER" id="PTHR34818">
    <property type="entry name" value="PROTEIN BLI-3"/>
    <property type="match status" value="1"/>
</dbReference>
<dbReference type="InterPro" id="IPR011576">
    <property type="entry name" value="Pyridox_Oxase_N"/>
</dbReference>
<gene>
    <name evidence="2" type="ORF">ACERK3_17555</name>
</gene>
<dbReference type="InterPro" id="IPR012349">
    <property type="entry name" value="Split_barrel_FMN-bd"/>
</dbReference>
<dbReference type="RefSeq" id="WP_425347009.1">
    <property type="nucleotide sequence ID" value="NZ_JBGUBD010000015.1"/>
</dbReference>
<sequence>MARESDLLARCASVIQRYPTGMMTTVEPTGMPCSRYMTAAIGANIRQLYCLTVRDGRKLAHLHANPEVCWVFADPEQQEVVTLYGHAREVDDAVGADDLWDRLIRHVEPYGLNMLGQQEGTEYRFVETRVDAVEYLNQQEKILRPHRVQLHQPGRSAGCCGGAGCSSA</sequence>
<feature type="domain" description="Pyridoxamine 5'-phosphate oxidase N-terminal" evidence="1">
    <location>
        <begin position="10"/>
        <end position="135"/>
    </location>
</feature>
<dbReference type="SUPFAM" id="SSF50475">
    <property type="entry name" value="FMN-binding split barrel"/>
    <property type="match status" value="1"/>
</dbReference>
<dbReference type="Pfam" id="PF01243">
    <property type="entry name" value="PNPOx_N"/>
    <property type="match status" value="1"/>
</dbReference>
<protein>
    <submittedName>
        <fullName evidence="2">Pyridoxamine 5'-phosphate oxidase family protein</fullName>
    </submittedName>
</protein>
<dbReference type="PANTHER" id="PTHR34818:SF1">
    <property type="entry name" value="PROTEIN BLI-3"/>
    <property type="match status" value="1"/>
</dbReference>
<name>A0ABV4UBJ7_9BACT</name>
<keyword evidence="3" id="KW-1185">Reference proteome</keyword>
<dbReference type="EMBL" id="JBGUBD010000015">
    <property type="protein sequence ID" value="MFA9480084.1"/>
    <property type="molecule type" value="Genomic_DNA"/>
</dbReference>
<dbReference type="Gene3D" id="2.30.110.10">
    <property type="entry name" value="Electron Transport, Fmn-binding Protein, Chain A"/>
    <property type="match status" value="1"/>
</dbReference>
<accession>A0ABV4UBJ7</accession>
<comment type="caution">
    <text evidence="2">The sequence shown here is derived from an EMBL/GenBank/DDBJ whole genome shotgun (WGS) entry which is preliminary data.</text>
</comment>
<organism evidence="2 3">
    <name type="scientific">Natronomicrosphaera hydrolytica</name>
    <dbReference type="NCBI Taxonomy" id="3242702"/>
    <lineage>
        <taxon>Bacteria</taxon>
        <taxon>Pseudomonadati</taxon>
        <taxon>Planctomycetota</taxon>
        <taxon>Phycisphaerae</taxon>
        <taxon>Phycisphaerales</taxon>
        <taxon>Phycisphaeraceae</taxon>
        <taxon>Natronomicrosphaera</taxon>
    </lineage>
</organism>